<comment type="similarity">
    <text evidence="4">Belongs to the adenylate kinase family.</text>
</comment>
<organism evidence="5 6">
    <name type="scientific">Polyrhizophydium stewartii</name>
    <dbReference type="NCBI Taxonomy" id="2732419"/>
    <lineage>
        <taxon>Eukaryota</taxon>
        <taxon>Fungi</taxon>
        <taxon>Fungi incertae sedis</taxon>
        <taxon>Chytridiomycota</taxon>
        <taxon>Chytridiomycota incertae sedis</taxon>
        <taxon>Chytridiomycetes</taxon>
        <taxon>Rhizophydiales</taxon>
        <taxon>Rhizophydiales incertae sedis</taxon>
        <taxon>Polyrhizophydium</taxon>
    </lineage>
</organism>
<proteinExistence type="inferred from homology"/>
<comment type="caution">
    <text evidence="5">The sequence shown here is derived from an EMBL/GenBank/DDBJ whole genome shotgun (WGS) entry which is preliminary data.</text>
</comment>
<dbReference type="SUPFAM" id="SSF52540">
    <property type="entry name" value="P-loop containing nucleoside triphosphate hydrolases"/>
    <property type="match status" value="2"/>
</dbReference>
<dbReference type="PANTHER" id="PTHR23359">
    <property type="entry name" value="NUCLEOTIDE KINASE"/>
    <property type="match status" value="1"/>
</dbReference>
<accession>A0ABR4N3B4</accession>
<dbReference type="SUPFAM" id="SSF47391">
    <property type="entry name" value="Dimerization-anchoring domain of cAMP-dependent PK regulatory subunit"/>
    <property type="match status" value="1"/>
</dbReference>
<dbReference type="Pfam" id="PF00406">
    <property type="entry name" value="ADK"/>
    <property type="match status" value="2"/>
</dbReference>
<dbReference type="InterPro" id="IPR000850">
    <property type="entry name" value="Adenylat/UMP-CMP_kin"/>
</dbReference>
<dbReference type="Gene3D" id="3.40.50.300">
    <property type="entry name" value="P-loop containing nucleotide triphosphate hydrolases"/>
    <property type="match status" value="2"/>
</dbReference>
<keyword evidence="2" id="KW-0547">Nucleotide-binding</keyword>
<name>A0ABR4N3B4_9FUNG</name>
<evidence type="ECO:0000256" key="3">
    <source>
        <dbReference type="ARBA" id="ARBA00022777"/>
    </source>
</evidence>
<dbReference type="InterPro" id="IPR027417">
    <property type="entry name" value="P-loop_NTPase"/>
</dbReference>
<dbReference type="PRINTS" id="PR00094">
    <property type="entry name" value="ADENYLTKNASE"/>
</dbReference>
<keyword evidence="6" id="KW-1185">Reference proteome</keyword>
<keyword evidence="3 4" id="KW-0418">Kinase</keyword>
<gene>
    <name evidence="5" type="ORF">HK105_206561</name>
</gene>
<evidence type="ECO:0000256" key="4">
    <source>
        <dbReference type="RuleBase" id="RU003330"/>
    </source>
</evidence>
<dbReference type="CDD" id="cd01428">
    <property type="entry name" value="ADK"/>
    <property type="match status" value="2"/>
</dbReference>
<dbReference type="Proteomes" id="UP001527925">
    <property type="component" value="Unassembled WGS sequence"/>
</dbReference>
<dbReference type="HAMAP" id="MF_00235">
    <property type="entry name" value="Adenylate_kinase_Adk"/>
    <property type="match status" value="1"/>
</dbReference>
<evidence type="ECO:0000313" key="5">
    <source>
        <dbReference type="EMBL" id="KAL2913970.1"/>
    </source>
</evidence>
<keyword evidence="1 4" id="KW-0808">Transferase</keyword>
<evidence type="ECO:0000313" key="6">
    <source>
        <dbReference type="Proteomes" id="UP001527925"/>
    </source>
</evidence>
<reference evidence="5 6" key="1">
    <citation type="submission" date="2023-09" db="EMBL/GenBank/DDBJ databases">
        <title>Pangenome analysis of Batrachochytrium dendrobatidis and related Chytrids.</title>
        <authorList>
            <person name="Yacoub M.N."/>
            <person name="Stajich J.E."/>
            <person name="James T.Y."/>
        </authorList>
    </citation>
    <scope>NUCLEOTIDE SEQUENCE [LARGE SCALE GENOMIC DNA]</scope>
    <source>
        <strain evidence="5 6">JEL0888</strain>
    </source>
</reference>
<dbReference type="CDD" id="cd22979">
    <property type="entry name" value="DD_AK8"/>
    <property type="match status" value="1"/>
</dbReference>
<protein>
    <recommendedName>
        <fullName evidence="7">Adenylate kinase</fullName>
    </recommendedName>
</protein>
<evidence type="ECO:0008006" key="7">
    <source>
        <dbReference type="Google" id="ProtNLM"/>
    </source>
</evidence>
<sequence length="509" mass="56603">MSDLVGADRTEALAAYADRHGLFDLLQRIVARLVVARPAEPFQFIIDQLQKPRAASILIIGPPSSGQKSIAEALARTFDAVHVHSGSLLRSAMERQTSNGMQAKAYVDRGHLVPDTIVTSVVLARLLDEPDVAERGFVLEGFPRTREQAVAMLRRGLIPEHVIVFDIPDDLIIARAIGLRHDPVTGRTYHLKYDPPPRNALIESRLTKRATDTEPATRARLRVYHRNIDSVLSCFKGNVRRFSYPKGIATQENIVFSDVYDFLGTTGITNAPRCQKIIVAGLPGSGKTSVAEAIEKKYGYVHVSPKKVILEEIDSGSHWGSSLAQYVNCAERAPSGFLVELISSRLKKKDCIDRGWILDGFPLSRADADALKAKGVVPNRLIWLETPDDVCAKRLTARRYDPVSGRVVNLESVPKDLAKADLSTWVSRPEDSEEEVDRRIREQQQLKSELEKAYGYRKTEDSPGIMYVVKAEGLGERDPKKDAAPFDRVLELVEGSLLRPIPIDIRADY</sequence>
<evidence type="ECO:0000256" key="1">
    <source>
        <dbReference type="ARBA" id="ARBA00022679"/>
    </source>
</evidence>
<dbReference type="EMBL" id="JADGIZ020000039">
    <property type="protein sequence ID" value="KAL2913970.1"/>
    <property type="molecule type" value="Genomic_DNA"/>
</dbReference>
<evidence type="ECO:0000256" key="2">
    <source>
        <dbReference type="ARBA" id="ARBA00022741"/>
    </source>
</evidence>